<reference evidence="5 6" key="1">
    <citation type="submission" date="2019-09" db="EMBL/GenBank/DDBJ databases">
        <title>Draft genome of the ectomycorrhizal ascomycete Sphaerosporella brunnea.</title>
        <authorList>
            <consortium name="DOE Joint Genome Institute"/>
            <person name="Benucci G.M."/>
            <person name="Marozzi G."/>
            <person name="Antonielli L."/>
            <person name="Sanchez S."/>
            <person name="Marco P."/>
            <person name="Wang X."/>
            <person name="Falini L.B."/>
            <person name="Barry K."/>
            <person name="Haridas S."/>
            <person name="Lipzen A."/>
            <person name="Labutti K."/>
            <person name="Grigoriev I.V."/>
            <person name="Murat C."/>
            <person name="Martin F."/>
            <person name="Albertini E."/>
            <person name="Donnini D."/>
            <person name="Bonito G."/>
        </authorList>
    </citation>
    <scope>NUCLEOTIDE SEQUENCE [LARGE SCALE GENOMIC DNA]</scope>
    <source>
        <strain evidence="5 6">Sb_GMNB300</strain>
    </source>
</reference>
<comment type="caution">
    <text evidence="5">The sequence shown here is derived from an EMBL/GenBank/DDBJ whole genome shotgun (WGS) entry which is preliminary data.</text>
</comment>
<evidence type="ECO:0000259" key="4">
    <source>
        <dbReference type="Pfam" id="PF01734"/>
    </source>
</evidence>
<evidence type="ECO:0000256" key="3">
    <source>
        <dbReference type="ARBA" id="ARBA00023098"/>
    </source>
</evidence>
<dbReference type="Gene3D" id="3.40.1090.10">
    <property type="entry name" value="Cytosolic phospholipase A2 catalytic domain"/>
    <property type="match status" value="1"/>
</dbReference>
<evidence type="ECO:0000313" key="5">
    <source>
        <dbReference type="EMBL" id="KAA8895229.1"/>
    </source>
</evidence>
<dbReference type="InterPro" id="IPR002641">
    <property type="entry name" value="PNPLA_dom"/>
</dbReference>
<dbReference type="Pfam" id="PF01734">
    <property type="entry name" value="Patatin"/>
    <property type="match status" value="1"/>
</dbReference>
<organism evidence="5 6">
    <name type="scientific">Sphaerosporella brunnea</name>
    <dbReference type="NCBI Taxonomy" id="1250544"/>
    <lineage>
        <taxon>Eukaryota</taxon>
        <taxon>Fungi</taxon>
        <taxon>Dikarya</taxon>
        <taxon>Ascomycota</taxon>
        <taxon>Pezizomycotina</taxon>
        <taxon>Pezizomycetes</taxon>
        <taxon>Pezizales</taxon>
        <taxon>Pyronemataceae</taxon>
        <taxon>Sphaerosporella</taxon>
    </lineage>
</organism>
<dbReference type="GO" id="GO:0016740">
    <property type="term" value="F:transferase activity"/>
    <property type="evidence" value="ECO:0007669"/>
    <property type="project" value="UniProtKB-KW"/>
</dbReference>
<dbReference type="PANTHER" id="PTHR24185:SF1">
    <property type="entry name" value="CALCIUM-INDEPENDENT PHOSPHOLIPASE A2-GAMMA"/>
    <property type="match status" value="1"/>
</dbReference>
<evidence type="ECO:0000256" key="1">
    <source>
        <dbReference type="ARBA" id="ARBA00022801"/>
    </source>
</evidence>
<keyword evidence="3" id="KW-0443">Lipid metabolism</keyword>
<dbReference type="EMBL" id="VXIS01000281">
    <property type="protein sequence ID" value="KAA8895229.1"/>
    <property type="molecule type" value="Genomic_DNA"/>
</dbReference>
<dbReference type="PANTHER" id="PTHR24185">
    <property type="entry name" value="CALCIUM-INDEPENDENT PHOSPHOLIPASE A2-GAMMA"/>
    <property type="match status" value="1"/>
</dbReference>
<feature type="domain" description="PNPLA" evidence="4">
    <location>
        <begin position="33"/>
        <end position="210"/>
    </location>
</feature>
<accession>A0A5J5EJL7</accession>
<protein>
    <submittedName>
        <fullName evidence="5">Acyl transferase/acyl hydrolase/lysophospholipase</fullName>
    </submittedName>
</protein>
<evidence type="ECO:0000313" key="6">
    <source>
        <dbReference type="Proteomes" id="UP000326924"/>
    </source>
</evidence>
<dbReference type="InParanoid" id="A0A5J5EJL7"/>
<dbReference type="GO" id="GO:0047499">
    <property type="term" value="F:calcium-independent phospholipase A2 activity"/>
    <property type="evidence" value="ECO:0007669"/>
    <property type="project" value="TreeGrafter"/>
</dbReference>
<name>A0A5J5EJL7_9PEZI</name>
<dbReference type="GO" id="GO:0046486">
    <property type="term" value="P:glycerolipid metabolic process"/>
    <property type="evidence" value="ECO:0007669"/>
    <property type="project" value="UniProtKB-ARBA"/>
</dbReference>
<dbReference type="OrthoDB" id="194358at2759"/>
<dbReference type="GO" id="GO:0016020">
    <property type="term" value="C:membrane"/>
    <property type="evidence" value="ECO:0007669"/>
    <property type="project" value="TreeGrafter"/>
</dbReference>
<keyword evidence="1 5" id="KW-0378">Hydrolase</keyword>
<evidence type="ECO:0000256" key="2">
    <source>
        <dbReference type="ARBA" id="ARBA00022963"/>
    </source>
</evidence>
<sequence>MHGNGDVDNNGGVLPLQALDSLEAKFTFLTEISGPIQEHFDLAIGTSPCGLVVFGLFINGWSVRQCSNQFVRLAKMAFSRPQSLVMAIHTDSRYRASDMEQALKKAFGTERARLDWSEAANRYLTTKVAVTATTTDTSSACIFGNYNGEGSRPSGCALPDDQVIRVWEVARCTTAAPAFTPPPPLFQTLQGRKLRAFQDGGLLNNNPLDIVQREIRFIWPHTVMDFALSMAVSPASIILMTALNGQKAWQELQNYLREEKKGIFFVSCQFEGKEPSIDDLAAMKRLNKPRKHGMATIGLDIAESLVAKQFYFELDRTPRYINGQYHCTGYLRCRFQGSQQAQLLNYALQIPSAFTLGDGPIAHLRQPLAMSHGTFLHAVPSCIKELNQEATILLTRMLAKSRAISGFPTTLHL</sequence>
<dbReference type="AlphaFoldDB" id="A0A5J5EJL7"/>
<keyword evidence="5" id="KW-0808">Transferase</keyword>
<dbReference type="Proteomes" id="UP000326924">
    <property type="component" value="Unassembled WGS sequence"/>
</dbReference>
<dbReference type="GO" id="GO:0016042">
    <property type="term" value="P:lipid catabolic process"/>
    <property type="evidence" value="ECO:0007669"/>
    <property type="project" value="UniProtKB-KW"/>
</dbReference>
<dbReference type="InterPro" id="IPR016035">
    <property type="entry name" value="Acyl_Trfase/lysoPLipase"/>
</dbReference>
<keyword evidence="2" id="KW-0442">Lipid degradation</keyword>
<gene>
    <name evidence="5" type="ORF">FN846DRAFT_894375</name>
</gene>
<dbReference type="GO" id="GO:0019369">
    <property type="term" value="P:arachidonate metabolic process"/>
    <property type="evidence" value="ECO:0007669"/>
    <property type="project" value="TreeGrafter"/>
</dbReference>
<proteinExistence type="predicted"/>
<keyword evidence="6" id="KW-1185">Reference proteome</keyword>
<dbReference type="SUPFAM" id="SSF52151">
    <property type="entry name" value="FabD/lysophospholipase-like"/>
    <property type="match status" value="1"/>
</dbReference>